<comment type="caution">
    <text evidence="1">The sequence shown here is derived from an EMBL/GenBank/DDBJ whole genome shotgun (WGS) entry which is preliminary data.</text>
</comment>
<gene>
    <name evidence="1" type="ORF">EVAR_92210_1</name>
</gene>
<evidence type="ECO:0000313" key="2">
    <source>
        <dbReference type="Proteomes" id="UP000299102"/>
    </source>
</evidence>
<dbReference type="AlphaFoldDB" id="A0A4C1TL29"/>
<dbReference type="Proteomes" id="UP000299102">
    <property type="component" value="Unassembled WGS sequence"/>
</dbReference>
<reference evidence="1 2" key="1">
    <citation type="journal article" date="2019" name="Commun. Biol.">
        <title>The bagworm genome reveals a unique fibroin gene that provides high tensile strength.</title>
        <authorList>
            <person name="Kono N."/>
            <person name="Nakamura H."/>
            <person name="Ohtoshi R."/>
            <person name="Tomita M."/>
            <person name="Numata K."/>
            <person name="Arakawa K."/>
        </authorList>
    </citation>
    <scope>NUCLEOTIDE SEQUENCE [LARGE SCALE GENOMIC DNA]</scope>
</reference>
<proteinExistence type="predicted"/>
<keyword evidence="2" id="KW-1185">Reference proteome</keyword>
<dbReference type="Gene3D" id="3.30.420.10">
    <property type="entry name" value="Ribonuclease H-like superfamily/Ribonuclease H"/>
    <property type="match status" value="1"/>
</dbReference>
<sequence length="85" mass="9881">MSAVAMAAIQDAGFEILEHPLYSVNIARYYFYLLPKLKKYLKGQECEDDEAVVAAVQEFWVLTMRSFFLRKEFYAQKKDMPSALC</sequence>
<dbReference type="InterPro" id="IPR036397">
    <property type="entry name" value="RNaseH_sf"/>
</dbReference>
<evidence type="ECO:0000313" key="1">
    <source>
        <dbReference type="EMBL" id="GBP15203.1"/>
    </source>
</evidence>
<organism evidence="1 2">
    <name type="scientific">Eumeta variegata</name>
    <name type="common">Bagworm moth</name>
    <name type="synonym">Eumeta japonica</name>
    <dbReference type="NCBI Taxonomy" id="151549"/>
    <lineage>
        <taxon>Eukaryota</taxon>
        <taxon>Metazoa</taxon>
        <taxon>Ecdysozoa</taxon>
        <taxon>Arthropoda</taxon>
        <taxon>Hexapoda</taxon>
        <taxon>Insecta</taxon>
        <taxon>Pterygota</taxon>
        <taxon>Neoptera</taxon>
        <taxon>Endopterygota</taxon>
        <taxon>Lepidoptera</taxon>
        <taxon>Glossata</taxon>
        <taxon>Ditrysia</taxon>
        <taxon>Tineoidea</taxon>
        <taxon>Psychidae</taxon>
        <taxon>Oiketicinae</taxon>
        <taxon>Eumeta</taxon>
    </lineage>
</organism>
<dbReference type="GO" id="GO:0003676">
    <property type="term" value="F:nucleic acid binding"/>
    <property type="evidence" value="ECO:0007669"/>
    <property type="project" value="InterPro"/>
</dbReference>
<evidence type="ECO:0008006" key="3">
    <source>
        <dbReference type="Google" id="ProtNLM"/>
    </source>
</evidence>
<accession>A0A4C1TL29</accession>
<protein>
    <recommendedName>
        <fullName evidence="3">Histone-lysine N-methyltransferase SETMAR</fullName>
    </recommendedName>
</protein>
<dbReference type="EMBL" id="BGZK01000070">
    <property type="protein sequence ID" value="GBP15203.1"/>
    <property type="molecule type" value="Genomic_DNA"/>
</dbReference>
<name>A0A4C1TL29_EUMVA</name>